<sequence length="840" mass="92480">MKFRLGLVVLLFLPLLIKGQSTSPDVVFYSKGKMYVKYGSETDGTQSKSTTLYVKGSAEFADGSGIIQNGRTELTGDFINGKDPGVQGNGADVGGEYAHLFKDPNTSSGVVAFVGKDNKQTIKRSPSLLANKGSQKKYNYIAFPTLHVDKTVTDINAADPRLVGFVAVDTSAAVVVNKLLSPLNGSNVLGGNRFVVEGGYDATITQKMNLGQALIVSDTGSDLPGYSQVNLTYYKYNGTSEDDGAINSSTHEAATGANTLRKTVNGKVWNYLTGFTPPFEEMGTDYLFYHVFMKPNKNSLTSNQGTILDPLYKMKAGYGYFMSMDVTDYGSKNVDDRWAALNVKSANRARGGFEFNRRLMRYHFTKISGNTITGGVPNPESTDYLMGFARFSPDLAGTKSGGWKGLGDWPDFGRDRIELLETEKFKTDAVTVTLEQGLNFLGNPFMAPISLNPLLGYDIKGTSLGTDLSADVLDVSQYFGQDVNTSVKNETTKNVLRSKYWIVNNGLIRYDNSDKLYHMQVSYDYISTDGVTVTGGPVDPADLGRNIVDPLQFLIAPMQMFIVQANKSFDISLSPALRTFGTTRYLKSGATSNLLSDFFVVEVASSADKAADRTAIVLRDNAKMTSDDNLDTPKNFSKSITVPNESDKIYPEEGSTFIYTKSSDGVNMLGNVVPLNIKELALYVTPPATQQTMSLNFYNLENVTSVQDVWLIDRYQNNKTVKLTPGTSYNYSSGPSDLKSVDENRFILRFFETKDILEDETTEITCYYNEPVLHISGLNEKDVNSDVLIYDMQGRLMGKTRVGKNDYPSMEYSKTLNLGTYIVKIAGNRTFTTKVVNLHN</sequence>
<organism evidence="1">
    <name type="scientific">uncultured Dysgonomonas sp</name>
    <dbReference type="NCBI Taxonomy" id="206096"/>
    <lineage>
        <taxon>Bacteria</taxon>
        <taxon>Pseudomonadati</taxon>
        <taxon>Bacteroidota</taxon>
        <taxon>Bacteroidia</taxon>
        <taxon>Bacteroidales</taxon>
        <taxon>Dysgonomonadaceae</taxon>
        <taxon>Dysgonomonas</taxon>
        <taxon>environmental samples</taxon>
    </lineage>
</organism>
<reference evidence="1" key="1">
    <citation type="submission" date="2016-04" db="EMBL/GenBank/DDBJ databases">
        <authorList>
            <person name="Evans L.H."/>
            <person name="Alamgir A."/>
            <person name="Owens N."/>
            <person name="Weber N.D."/>
            <person name="Virtaneva K."/>
            <person name="Barbian K."/>
            <person name="Babar A."/>
            <person name="Rosenke K."/>
        </authorList>
    </citation>
    <scope>NUCLEOTIDE SEQUENCE</scope>
    <source>
        <strain evidence="1">86-2</strain>
    </source>
</reference>
<dbReference type="RefSeq" id="WP_296948978.1">
    <property type="nucleotide sequence ID" value="NZ_LT599021.1"/>
</dbReference>
<proteinExistence type="predicted"/>
<accession>A0A212JIN0</accession>
<dbReference type="InterPro" id="IPR026444">
    <property type="entry name" value="Secre_tail"/>
</dbReference>
<dbReference type="AlphaFoldDB" id="A0A212JIN0"/>
<dbReference type="EMBL" id="FLUL01000001">
    <property type="protein sequence ID" value="SBV99280.1"/>
    <property type="molecule type" value="Genomic_DNA"/>
</dbReference>
<gene>
    <name evidence="1" type="ORF">KL86DYS2_11618</name>
</gene>
<name>A0A212JIN0_9BACT</name>
<protein>
    <recommendedName>
        <fullName evidence="2">Secretion system C-terminal sorting domain-containing protein</fullName>
    </recommendedName>
</protein>
<dbReference type="NCBIfam" id="TIGR04183">
    <property type="entry name" value="Por_Secre_tail"/>
    <property type="match status" value="1"/>
</dbReference>
<evidence type="ECO:0008006" key="2">
    <source>
        <dbReference type="Google" id="ProtNLM"/>
    </source>
</evidence>
<evidence type="ECO:0000313" key="1">
    <source>
        <dbReference type="EMBL" id="SBV99280.1"/>
    </source>
</evidence>